<reference evidence="3 4" key="1">
    <citation type="submission" date="2013-12" db="EMBL/GenBank/DDBJ databases">
        <authorList>
            <person name="Cubeta M."/>
            <person name="Pakala S."/>
            <person name="Fedorova N."/>
            <person name="Thomas E."/>
            <person name="Dean R."/>
            <person name="Jabaji S."/>
            <person name="Neate S."/>
            <person name="Toda T."/>
            <person name="Tavantzis S."/>
            <person name="Vilgalys R."/>
            <person name="Bharathan N."/>
            <person name="Pakala S."/>
            <person name="Losada L.S."/>
            <person name="Zafar N."/>
            <person name="Nierman W."/>
        </authorList>
    </citation>
    <scope>NUCLEOTIDE SEQUENCE [LARGE SCALE GENOMIC DNA]</scope>
    <source>
        <strain evidence="3 4">123E</strain>
    </source>
</reference>
<name>A0A074S581_9AGAM</name>
<dbReference type="Proteomes" id="UP000027456">
    <property type="component" value="Unassembled WGS sequence"/>
</dbReference>
<gene>
    <name evidence="3" type="ORF">V565_300070</name>
</gene>
<keyword evidence="3" id="KW-0808">Transferase</keyword>
<organism evidence="3 4">
    <name type="scientific">Rhizoctonia solani 123E</name>
    <dbReference type="NCBI Taxonomy" id="1423351"/>
    <lineage>
        <taxon>Eukaryota</taxon>
        <taxon>Fungi</taxon>
        <taxon>Dikarya</taxon>
        <taxon>Basidiomycota</taxon>
        <taxon>Agaricomycotina</taxon>
        <taxon>Agaricomycetes</taxon>
        <taxon>Cantharellales</taxon>
        <taxon>Ceratobasidiaceae</taxon>
        <taxon>Rhizoctonia</taxon>
    </lineage>
</organism>
<comment type="caution">
    <text evidence="3">The sequence shown here is derived from an EMBL/GenBank/DDBJ whole genome shotgun (WGS) entry which is preliminary data.</text>
</comment>
<dbReference type="InterPro" id="IPR013103">
    <property type="entry name" value="RVT_2"/>
</dbReference>
<dbReference type="EMBL" id="AZST01002071">
    <property type="protein sequence ID" value="KEP45227.1"/>
    <property type="molecule type" value="Genomic_DNA"/>
</dbReference>
<accession>A0A074S581</accession>
<protein>
    <submittedName>
        <fullName evidence="3">Reverse transcriptase</fullName>
    </submittedName>
</protein>
<dbReference type="HOGENOM" id="CLU_842358_0_0_1"/>
<evidence type="ECO:0000313" key="4">
    <source>
        <dbReference type="Proteomes" id="UP000027456"/>
    </source>
</evidence>
<evidence type="ECO:0000313" key="3">
    <source>
        <dbReference type="EMBL" id="KEP45227.1"/>
    </source>
</evidence>
<dbReference type="Pfam" id="PF07727">
    <property type="entry name" value="RVT_2"/>
    <property type="match status" value="1"/>
</dbReference>
<dbReference type="GO" id="GO:0003964">
    <property type="term" value="F:RNA-directed DNA polymerase activity"/>
    <property type="evidence" value="ECO:0007669"/>
    <property type="project" value="UniProtKB-KW"/>
</dbReference>
<proteinExistence type="predicted"/>
<keyword evidence="4" id="KW-1185">Reference proteome</keyword>
<feature type="domain" description="Reverse transcriptase Ty1/copia-type" evidence="2">
    <location>
        <begin position="199"/>
        <end position="324"/>
    </location>
</feature>
<dbReference type="STRING" id="1423351.A0A074S581"/>
<sequence length="330" mass="37363">MSKLQESTKEDWILTTEIEHLSDSNDPEEDPNSNSIEDTKKKVHTAAAPSTLLQKPALLRNPRRIQLPVFEIQPAELKVEPKIDIKPYKNEGTKPIALSPSSPSFTGTLLYPPMSTVKPTYLKPIAMGSEDIVSHKRSTRSASTKTPFFQLNKDTSRHPEQVGCLNTIPVTYEDACYGPDWEKWMPAYNKELNAFWEKDVWSFAPRPEDKLLTVDSQLIFNIKHDKHGNPHTYKVCIVAKGFTQQYGVNYAFTNSPTPSLDIIRTLMAVAVHENLDIHQVNVSSAFLNAPLDEDNGPIYMEVPPGYDHPKYPRKDFMMHLNKAVMNKSLS</sequence>
<keyword evidence="3" id="KW-0548">Nucleotidyltransferase</keyword>
<evidence type="ECO:0000256" key="1">
    <source>
        <dbReference type="SAM" id="MobiDB-lite"/>
    </source>
</evidence>
<dbReference type="OrthoDB" id="3344688at2759"/>
<feature type="region of interest" description="Disordered" evidence="1">
    <location>
        <begin position="17"/>
        <end position="49"/>
    </location>
</feature>
<keyword evidence="3" id="KW-0695">RNA-directed DNA polymerase</keyword>
<evidence type="ECO:0000259" key="2">
    <source>
        <dbReference type="Pfam" id="PF07727"/>
    </source>
</evidence>
<dbReference type="AlphaFoldDB" id="A0A074S581"/>